<feature type="domain" description="Gfo/Idh/MocA-like oxidoreductase N-terminal" evidence="3">
    <location>
        <begin position="5"/>
        <end position="124"/>
    </location>
</feature>
<dbReference type="PANTHER" id="PTHR42840:SF3">
    <property type="entry name" value="BINDING ROSSMANN FOLD OXIDOREDUCTASE, PUTATIVE (AFU_ORTHOLOGUE AFUA_2G10240)-RELATED"/>
    <property type="match status" value="1"/>
</dbReference>
<organism evidence="5 6">
    <name type="scientific">Candidatus Sediminicultor quintus</name>
    <dbReference type="NCBI Taxonomy" id="1797291"/>
    <lineage>
        <taxon>Bacteria</taxon>
        <taxon>Pseudomonadati</taxon>
        <taxon>Atribacterota</taxon>
        <taxon>Candidatus Phoenicimicrobiia</taxon>
        <taxon>Candidatus Pheonicimicrobiales</taxon>
        <taxon>Candidatus Phoenicimicrobiaceae</taxon>
        <taxon>Candidatus Sediminicultor</taxon>
    </lineage>
</organism>
<comment type="caution">
    <text evidence="5">The sequence shown here is derived from an EMBL/GenBank/DDBJ whole genome shotgun (WGS) entry which is preliminary data.</text>
</comment>
<dbReference type="AlphaFoldDB" id="A0A1F5AC97"/>
<dbReference type="Gene3D" id="3.40.50.720">
    <property type="entry name" value="NAD(P)-binding Rossmann-like Domain"/>
    <property type="match status" value="1"/>
</dbReference>
<dbReference type="InterPro" id="IPR004104">
    <property type="entry name" value="Gfo/Idh/MocA-like_OxRdtase_C"/>
</dbReference>
<protein>
    <recommendedName>
        <fullName evidence="7">Oxidoreductase</fullName>
    </recommendedName>
</protein>
<sequence>MEKVKFCLIGAGRAGMVHARNYEFEIANTEIVAVVDTNKKIAEEAAKELSANNFFIDFEEALIGEEFDAVCIGAPTFVHAETVIKAAEAGKHIFCEKPLSSTLEEANQMEEAVRRNQVKFQIGFMRRFDQNFLKAKEIIERGEIGTPILVKSVGRGPGLPPKWYCDVKRSNGLLAEVNSHDFDSIRWLVGSDYEQVYAIADNFKCPQYREEYPDFYDTAVVSLRFKNGVLGMIDGCCPATYGYDARMEILGTEGMLQIGSQQAYSVLVWNNKSQLIKEGNRSWRILFKDAYLEEDKYFANCILNNKEPEVSIEDGKKAIEIVIAANKSIKTGQPVKL</sequence>
<dbReference type="SUPFAM" id="SSF55347">
    <property type="entry name" value="Glyceraldehyde-3-phosphate dehydrogenase-like, C-terminal domain"/>
    <property type="match status" value="1"/>
</dbReference>
<evidence type="ECO:0008006" key="7">
    <source>
        <dbReference type="Google" id="ProtNLM"/>
    </source>
</evidence>
<evidence type="ECO:0000259" key="4">
    <source>
        <dbReference type="Pfam" id="PF02894"/>
    </source>
</evidence>
<proteinExistence type="inferred from homology"/>
<reference evidence="5 6" key="1">
    <citation type="journal article" date="2016" name="Nat. Commun.">
        <title>Thousands of microbial genomes shed light on interconnected biogeochemical processes in an aquifer system.</title>
        <authorList>
            <person name="Anantharaman K."/>
            <person name="Brown C.T."/>
            <person name="Hug L.A."/>
            <person name="Sharon I."/>
            <person name="Castelle C.J."/>
            <person name="Probst A.J."/>
            <person name="Thomas B.C."/>
            <person name="Singh A."/>
            <person name="Wilkins M.J."/>
            <person name="Karaoz U."/>
            <person name="Brodie E.L."/>
            <person name="Williams K.H."/>
            <person name="Hubbard S.S."/>
            <person name="Banfield J.F."/>
        </authorList>
    </citation>
    <scope>NUCLEOTIDE SEQUENCE [LARGE SCALE GENOMIC DNA]</scope>
</reference>
<dbReference type="Pfam" id="PF02894">
    <property type="entry name" value="GFO_IDH_MocA_C"/>
    <property type="match status" value="1"/>
</dbReference>
<dbReference type="EMBL" id="MEYH01000054">
    <property type="protein sequence ID" value="OGD15524.1"/>
    <property type="molecule type" value="Genomic_DNA"/>
</dbReference>
<dbReference type="Proteomes" id="UP000177701">
    <property type="component" value="Unassembled WGS sequence"/>
</dbReference>
<evidence type="ECO:0000313" key="6">
    <source>
        <dbReference type="Proteomes" id="UP000177701"/>
    </source>
</evidence>
<feature type="domain" description="Gfo/Idh/MocA-like oxidoreductase C-terminal" evidence="4">
    <location>
        <begin position="136"/>
        <end position="337"/>
    </location>
</feature>
<accession>A0A1F5AC97</accession>
<dbReference type="PANTHER" id="PTHR42840">
    <property type="entry name" value="NAD(P)-BINDING ROSSMANN-FOLD SUPERFAMILY PROTEIN-RELATED"/>
    <property type="match status" value="1"/>
</dbReference>
<dbReference type="STRING" id="1797291.A2V47_01970"/>
<dbReference type="Gene3D" id="3.30.360.10">
    <property type="entry name" value="Dihydrodipicolinate Reductase, domain 2"/>
    <property type="match status" value="1"/>
</dbReference>
<dbReference type="InterPro" id="IPR000683">
    <property type="entry name" value="Gfo/Idh/MocA-like_OxRdtase_N"/>
</dbReference>
<evidence type="ECO:0000313" key="5">
    <source>
        <dbReference type="EMBL" id="OGD15524.1"/>
    </source>
</evidence>
<dbReference type="GO" id="GO:0016491">
    <property type="term" value="F:oxidoreductase activity"/>
    <property type="evidence" value="ECO:0007669"/>
    <property type="project" value="UniProtKB-KW"/>
</dbReference>
<name>A0A1F5AC97_9BACT</name>
<evidence type="ECO:0000259" key="3">
    <source>
        <dbReference type="Pfam" id="PF01408"/>
    </source>
</evidence>
<dbReference type="InterPro" id="IPR036291">
    <property type="entry name" value="NAD(P)-bd_dom_sf"/>
</dbReference>
<comment type="similarity">
    <text evidence="1">Belongs to the Gfo/Idh/MocA family.</text>
</comment>
<keyword evidence="2" id="KW-0560">Oxidoreductase</keyword>
<evidence type="ECO:0000256" key="1">
    <source>
        <dbReference type="ARBA" id="ARBA00010928"/>
    </source>
</evidence>
<dbReference type="GO" id="GO:0000166">
    <property type="term" value="F:nucleotide binding"/>
    <property type="evidence" value="ECO:0007669"/>
    <property type="project" value="InterPro"/>
</dbReference>
<evidence type="ECO:0000256" key="2">
    <source>
        <dbReference type="ARBA" id="ARBA00023002"/>
    </source>
</evidence>
<dbReference type="Pfam" id="PF01408">
    <property type="entry name" value="GFO_IDH_MocA"/>
    <property type="match status" value="1"/>
</dbReference>
<dbReference type="SUPFAM" id="SSF51735">
    <property type="entry name" value="NAD(P)-binding Rossmann-fold domains"/>
    <property type="match status" value="1"/>
</dbReference>
<gene>
    <name evidence="5" type="ORF">A2V47_01970</name>
</gene>